<keyword evidence="4" id="KW-0125">Carotenoid biosynthesis</keyword>
<keyword evidence="3 6" id="KW-0808">Transferase</keyword>
<dbReference type="CDD" id="cd00683">
    <property type="entry name" value="Trans_IPPS_HH"/>
    <property type="match status" value="1"/>
</dbReference>
<comment type="pathway">
    <text evidence="1">Carotenoid biosynthesis; phytoene biosynthesis.</text>
</comment>
<dbReference type="InterPro" id="IPR033904">
    <property type="entry name" value="Trans_IPPS_HH"/>
</dbReference>
<dbReference type="InterPro" id="IPR008949">
    <property type="entry name" value="Isoprenoid_synthase_dom_sf"/>
</dbReference>
<dbReference type="InterPro" id="IPR019845">
    <property type="entry name" value="Squalene/phytoene_synthase_CS"/>
</dbReference>
<dbReference type="SFLD" id="SFLDG01212">
    <property type="entry name" value="Phytoene_synthase_like"/>
    <property type="match status" value="1"/>
</dbReference>
<evidence type="ECO:0000313" key="7">
    <source>
        <dbReference type="Proteomes" id="UP000554286"/>
    </source>
</evidence>
<keyword evidence="7" id="KW-1185">Reference proteome</keyword>
<dbReference type="AlphaFoldDB" id="A0A7W6W919"/>
<organism evidence="6 7">
    <name type="scientific">Roseospira visakhapatnamensis</name>
    <dbReference type="NCBI Taxonomy" id="390880"/>
    <lineage>
        <taxon>Bacteria</taxon>
        <taxon>Pseudomonadati</taxon>
        <taxon>Pseudomonadota</taxon>
        <taxon>Alphaproteobacteria</taxon>
        <taxon>Rhodospirillales</taxon>
        <taxon>Rhodospirillaceae</taxon>
        <taxon>Roseospira</taxon>
    </lineage>
</organism>
<dbReference type="GO" id="GO:0004311">
    <property type="term" value="F:geranylgeranyl diphosphate synthase activity"/>
    <property type="evidence" value="ECO:0007669"/>
    <property type="project" value="InterPro"/>
</dbReference>
<evidence type="ECO:0000256" key="4">
    <source>
        <dbReference type="ARBA" id="ARBA00022746"/>
    </source>
</evidence>
<evidence type="ECO:0000256" key="1">
    <source>
        <dbReference type="ARBA" id="ARBA00004684"/>
    </source>
</evidence>
<accession>A0A7W6W919</accession>
<reference evidence="6 7" key="1">
    <citation type="submission" date="2020-08" db="EMBL/GenBank/DDBJ databases">
        <title>Genome sequencing of Purple Non-Sulfur Bacteria from various extreme environments.</title>
        <authorList>
            <person name="Mayer M."/>
        </authorList>
    </citation>
    <scope>NUCLEOTIDE SEQUENCE [LARGE SCALE GENOMIC DNA]</scope>
    <source>
        <strain evidence="6 7">JA131</strain>
    </source>
</reference>
<evidence type="ECO:0000256" key="2">
    <source>
        <dbReference type="ARBA" id="ARBA00006251"/>
    </source>
</evidence>
<evidence type="ECO:0000256" key="5">
    <source>
        <dbReference type="ARBA" id="ARBA00053028"/>
    </source>
</evidence>
<dbReference type="FunFam" id="1.10.600.10:FF:000020">
    <property type="entry name" value="Phytoene synthase"/>
    <property type="match status" value="1"/>
</dbReference>
<dbReference type="SFLD" id="SFLDG01018">
    <property type="entry name" value="Squalene/Phytoene_Synthase_Lik"/>
    <property type="match status" value="1"/>
</dbReference>
<dbReference type="Gene3D" id="1.10.600.10">
    <property type="entry name" value="Farnesyl Diphosphate Synthase"/>
    <property type="match status" value="1"/>
</dbReference>
<dbReference type="PANTHER" id="PTHR31480">
    <property type="entry name" value="BIFUNCTIONAL LYCOPENE CYCLASE/PHYTOENE SYNTHASE"/>
    <property type="match status" value="1"/>
</dbReference>
<name>A0A7W6W919_9PROT</name>
<comment type="cofactor">
    <cofactor evidence="5">
        <name>ATP</name>
        <dbReference type="ChEBI" id="CHEBI:30616"/>
    </cofactor>
</comment>
<dbReference type="PROSITE" id="PS01045">
    <property type="entry name" value="SQUALEN_PHYTOEN_SYN_2"/>
    <property type="match status" value="1"/>
</dbReference>
<dbReference type="Proteomes" id="UP000554286">
    <property type="component" value="Unassembled WGS sequence"/>
</dbReference>
<sequence length="352" mass="38733">MQKPWSERPDLASPQDRTQCRALIKTGSRSFFAASLLLPPAMRDPAYALYGFCRLSDDAVDESDACLQAVSHLRHRLDLIYAGTPMDNPVDRAFADVVERHALPRTLPDALLEGFEWDARGRDYETISEVRAYGARVASTVGAMMSVLMGARQPHVLARACDLGVAMQLTNIARDVGEDARNGRLYLPRQWMVEAGLDPEAFLARPRFTPALGVVVRRLLAEADRLYDRAASGIAGLPAGCRPAIHAARLIYAGIGTEIAQAGYDSVSRRAYVPGRRKLALVANAVRDTAVYRSVAADPALAETHFLVDAAAFAPNIWVMARQPAAEQQSYGERVFWALELMSRLEERRRAA</sequence>
<comment type="caution">
    <text evidence="6">The sequence shown here is derived from an EMBL/GenBank/DDBJ whole genome shotgun (WGS) entry which is preliminary data.</text>
</comment>
<dbReference type="SUPFAM" id="SSF48576">
    <property type="entry name" value="Terpenoid synthases"/>
    <property type="match status" value="1"/>
</dbReference>
<evidence type="ECO:0000313" key="6">
    <source>
        <dbReference type="EMBL" id="MBB4265444.1"/>
    </source>
</evidence>
<dbReference type="Pfam" id="PF00494">
    <property type="entry name" value="SQS_PSY"/>
    <property type="match status" value="1"/>
</dbReference>
<dbReference type="EMBL" id="JACIGK010000006">
    <property type="protein sequence ID" value="MBB4265444.1"/>
    <property type="molecule type" value="Genomic_DNA"/>
</dbReference>
<evidence type="ECO:0000256" key="3">
    <source>
        <dbReference type="ARBA" id="ARBA00022679"/>
    </source>
</evidence>
<dbReference type="RefSeq" id="WP_184043067.1">
    <property type="nucleotide sequence ID" value="NZ_JACIGK010000006.1"/>
</dbReference>
<comment type="similarity">
    <text evidence="2">Belongs to the phytoene/squalene synthase family.</text>
</comment>
<dbReference type="InterPro" id="IPR044843">
    <property type="entry name" value="Trans_IPPS_bact-type"/>
</dbReference>
<dbReference type="EC" id="2.5.1.32" evidence="6"/>
<dbReference type="SFLD" id="SFLDS00005">
    <property type="entry name" value="Isoprenoid_Synthase_Type_I"/>
    <property type="match status" value="1"/>
</dbReference>
<dbReference type="GO" id="GO:0051996">
    <property type="term" value="F:squalene synthase [NAD(P)H] activity"/>
    <property type="evidence" value="ECO:0007669"/>
    <property type="project" value="InterPro"/>
</dbReference>
<gene>
    <name evidence="6" type="ORF">GGD89_001063</name>
</gene>
<dbReference type="GO" id="GO:0016117">
    <property type="term" value="P:carotenoid biosynthetic process"/>
    <property type="evidence" value="ECO:0007669"/>
    <property type="project" value="UniProtKB-KW"/>
</dbReference>
<dbReference type="InterPro" id="IPR002060">
    <property type="entry name" value="Squ/phyt_synthse"/>
</dbReference>
<protein>
    <submittedName>
        <fullName evidence="6">Phytoene synthase</fullName>
        <ecNumber evidence="6">2.5.1.32</ecNumber>
    </submittedName>
</protein>
<proteinExistence type="inferred from homology"/>